<proteinExistence type="predicted"/>
<organism evidence="1">
    <name type="scientific">Phage sp. ctIHi3</name>
    <dbReference type="NCBI Taxonomy" id="2825791"/>
    <lineage>
        <taxon>Viruses</taxon>
    </lineage>
</organism>
<dbReference type="EMBL" id="BK015582">
    <property type="protein sequence ID" value="DAE14416.1"/>
    <property type="molecule type" value="Genomic_DNA"/>
</dbReference>
<name>A0A8S5Q5S3_9VIRU</name>
<sequence length="220" mass="24878">MNVTQEQVAAKVAEMAELSKQKAIIDLKYKELEAFFLKLGYEKLQNTKRKSYSFEDDAGHDVTYTEAKSVKIISPAILHKLMGDAFSDFVKETIEPKYTFKSKELERTFASVYSADIAVPERKLTVDEFYDQLPCDDSAKSALRKKLKGANFLTDCKNLVSIGGFSDEDAADYAYLFSECLEWQRFMTVLDTIESKHTVEEVIRAINSAISVSDTTKITV</sequence>
<protein>
    <submittedName>
        <fullName evidence="1">Uncharacterized protein</fullName>
    </submittedName>
</protein>
<reference evidence="1" key="1">
    <citation type="journal article" date="2021" name="Proc. Natl. Acad. Sci. U.S.A.">
        <title>A Catalog of Tens of Thousands of Viruses from Human Metagenomes Reveals Hidden Associations with Chronic Diseases.</title>
        <authorList>
            <person name="Tisza M.J."/>
            <person name="Buck C.B."/>
        </authorList>
    </citation>
    <scope>NUCLEOTIDE SEQUENCE</scope>
    <source>
        <strain evidence="1">CtIHi3</strain>
    </source>
</reference>
<evidence type="ECO:0000313" key="1">
    <source>
        <dbReference type="EMBL" id="DAE14416.1"/>
    </source>
</evidence>
<accession>A0A8S5Q5S3</accession>